<dbReference type="EMBL" id="LAZR01019539">
    <property type="protein sequence ID" value="KKL92173.1"/>
    <property type="molecule type" value="Genomic_DNA"/>
</dbReference>
<feature type="domain" description="Cyclic-phosphate processing Receiver" evidence="1">
    <location>
        <begin position="1"/>
        <end position="85"/>
    </location>
</feature>
<dbReference type="InterPro" id="IPR046909">
    <property type="entry name" value="cREC_REC"/>
</dbReference>
<sequence length="105" mass="12200">MKIFLDDIREAPEGWTRVHTYEEAIEGLKTGKVEQISLDNDLGTEKEGYDVAKWIEQQTFETNFRPPKIWVHSANPVAINNILRASEAIERMARYKQTYRGNSED</sequence>
<gene>
    <name evidence="2" type="ORF">LCGC14_1887340</name>
</gene>
<evidence type="ECO:0000259" key="1">
    <source>
        <dbReference type="Pfam" id="PF20274"/>
    </source>
</evidence>
<protein>
    <recommendedName>
        <fullName evidence="1">Cyclic-phosphate processing Receiver domain-containing protein</fullName>
    </recommendedName>
</protein>
<dbReference type="AlphaFoldDB" id="A0A0F9G0Q0"/>
<name>A0A0F9G0Q0_9ZZZZ</name>
<accession>A0A0F9G0Q0</accession>
<dbReference type="Pfam" id="PF20274">
    <property type="entry name" value="cREC_REC"/>
    <property type="match status" value="1"/>
</dbReference>
<evidence type="ECO:0000313" key="2">
    <source>
        <dbReference type="EMBL" id="KKL92173.1"/>
    </source>
</evidence>
<reference evidence="2" key="1">
    <citation type="journal article" date="2015" name="Nature">
        <title>Complex archaea that bridge the gap between prokaryotes and eukaryotes.</title>
        <authorList>
            <person name="Spang A."/>
            <person name="Saw J.H."/>
            <person name="Jorgensen S.L."/>
            <person name="Zaremba-Niedzwiedzka K."/>
            <person name="Martijn J."/>
            <person name="Lind A.E."/>
            <person name="van Eijk R."/>
            <person name="Schleper C."/>
            <person name="Guy L."/>
            <person name="Ettema T.J."/>
        </authorList>
    </citation>
    <scope>NUCLEOTIDE SEQUENCE</scope>
</reference>
<organism evidence="2">
    <name type="scientific">marine sediment metagenome</name>
    <dbReference type="NCBI Taxonomy" id="412755"/>
    <lineage>
        <taxon>unclassified sequences</taxon>
        <taxon>metagenomes</taxon>
        <taxon>ecological metagenomes</taxon>
    </lineage>
</organism>
<comment type="caution">
    <text evidence="2">The sequence shown here is derived from an EMBL/GenBank/DDBJ whole genome shotgun (WGS) entry which is preliminary data.</text>
</comment>
<proteinExistence type="predicted"/>